<reference evidence="1" key="1">
    <citation type="submission" date="2022-10" db="EMBL/GenBank/DDBJ databases">
        <title>The complete genomes of actinobacterial strains from the NBC collection.</title>
        <authorList>
            <person name="Joergensen T.S."/>
            <person name="Alvarez Arevalo M."/>
            <person name="Sterndorff E.B."/>
            <person name="Faurdal D."/>
            <person name="Vuksanovic O."/>
            <person name="Mourched A.-S."/>
            <person name="Charusanti P."/>
            <person name="Shaw S."/>
            <person name="Blin K."/>
            <person name="Weber T."/>
        </authorList>
    </citation>
    <scope>NUCLEOTIDE SEQUENCE</scope>
    <source>
        <strain evidence="1">NBC_00093</strain>
    </source>
</reference>
<dbReference type="AlphaFoldDB" id="A0AAU2A7J7"/>
<sequence>MTEPLVELEHEFSLDIEYDPSRWLELPPRWDTEEWRDIDVWARSCAELLWRSYGQDPGESGISFLAGVLRRFAEACAPEPFDTRVLLRMWEPTSMPLQVFSMVKPAQGDREETLRFLVGAEDPDAVEPPVVESFHTEHLGEGLRTFRYLRQDEAPEVIAALRYAWRDEETGADVVLWTATDDTARVIRAAQDIEELAHKVSVAVWNLEPDDEESPDTKS</sequence>
<accession>A0AAU2A7J7</accession>
<proteinExistence type="predicted"/>
<dbReference type="EMBL" id="CP108222">
    <property type="protein sequence ID" value="WTT19506.1"/>
    <property type="molecule type" value="Genomic_DNA"/>
</dbReference>
<protein>
    <submittedName>
        <fullName evidence="1">Uncharacterized protein</fullName>
    </submittedName>
</protein>
<name>A0AAU2A7J7_9ACTN</name>
<evidence type="ECO:0000313" key="1">
    <source>
        <dbReference type="EMBL" id="WTT19506.1"/>
    </source>
</evidence>
<gene>
    <name evidence="1" type="ORF">OHA22_30260</name>
</gene>
<organism evidence="1">
    <name type="scientific">Streptomyces sp. NBC_00093</name>
    <dbReference type="NCBI Taxonomy" id="2975649"/>
    <lineage>
        <taxon>Bacteria</taxon>
        <taxon>Bacillati</taxon>
        <taxon>Actinomycetota</taxon>
        <taxon>Actinomycetes</taxon>
        <taxon>Kitasatosporales</taxon>
        <taxon>Streptomycetaceae</taxon>
        <taxon>Streptomyces</taxon>
    </lineage>
</organism>